<dbReference type="SUPFAM" id="SSF52540">
    <property type="entry name" value="P-loop containing nucleoside triphosphate hydrolases"/>
    <property type="match status" value="1"/>
</dbReference>
<accession>A0A7Z0RJR7</accession>
<name>A0A7Z0RJR7_9HYPH</name>
<evidence type="ECO:0000256" key="5">
    <source>
        <dbReference type="ARBA" id="ARBA00022840"/>
    </source>
</evidence>
<proteinExistence type="inferred from homology"/>
<dbReference type="EMBL" id="JACCPJ010000001">
    <property type="protein sequence ID" value="NZD60866.1"/>
    <property type="molecule type" value="Genomic_DNA"/>
</dbReference>
<dbReference type="RefSeq" id="WP_180693964.1">
    <property type="nucleotide sequence ID" value="NZ_JACCPJ010000001.1"/>
</dbReference>
<evidence type="ECO:0000256" key="1">
    <source>
        <dbReference type="ARBA" id="ARBA00004496"/>
    </source>
</evidence>
<keyword evidence="3" id="KW-0963">Cytoplasm</keyword>
<reference evidence="8 9" key="1">
    <citation type="submission" date="2020-07" db="EMBL/GenBank/DDBJ databases">
        <authorList>
            <person name="Sun Q."/>
        </authorList>
    </citation>
    <scope>NUCLEOTIDE SEQUENCE [LARGE SCALE GENOMIC DNA]</scope>
    <source>
        <strain evidence="8 9">WYCCWR 11290</strain>
    </source>
</reference>
<keyword evidence="4" id="KW-0547">Nucleotide-binding</keyword>
<comment type="caution">
    <text evidence="8">The sequence shown here is derived from an EMBL/GenBank/DDBJ whole genome shotgun (WGS) entry which is preliminary data.</text>
</comment>
<dbReference type="PANTHER" id="PTHR30473">
    <property type="entry name" value="PROTEIN PHOH"/>
    <property type="match status" value="1"/>
</dbReference>
<comment type="subcellular location">
    <subcellularLocation>
        <location evidence="1">Cytoplasm</location>
    </subcellularLocation>
</comment>
<keyword evidence="5" id="KW-0067">ATP-binding</keyword>
<evidence type="ECO:0000256" key="4">
    <source>
        <dbReference type="ARBA" id="ARBA00022741"/>
    </source>
</evidence>
<evidence type="ECO:0000256" key="2">
    <source>
        <dbReference type="ARBA" id="ARBA00010393"/>
    </source>
</evidence>
<dbReference type="GO" id="GO:0005829">
    <property type="term" value="C:cytosol"/>
    <property type="evidence" value="ECO:0007669"/>
    <property type="project" value="TreeGrafter"/>
</dbReference>
<dbReference type="AlphaFoldDB" id="A0A7Z0RJR7"/>
<dbReference type="InterPro" id="IPR027417">
    <property type="entry name" value="P-loop_NTPase"/>
</dbReference>
<organism evidence="8 9">
    <name type="scientific">Rhizobium changzhiense</name>
    <dbReference type="NCBI Taxonomy" id="2692317"/>
    <lineage>
        <taxon>Bacteria</taxon>
        <taxon>Pseudomonadati</taxon>
        <taxon>Pseudomonadota</taxon>
        <taxon>Alphaproteobacteria</taxon>
        <taxon>Hyphomicrobiales</taxon>
        <taxon>Rhizobiaceae</taxon>
        <taxon>Rhizobium/Agrobacterium group</taxon>
        <taxon>Rhizobium</taxon>
    </lineage>
</organism>
<evidence type="ECO:0000256" key="6">
    <source>
        <dbReference type="ARBA" id="ARBA00039970"/>
    </source>
</evidence>
<dbReference type="InterPro" id="IPR003714">
    <property type="entry name" value="PhoH"/>
</dbReference>
<dbReference type="GO" id="GO:0005524">
    <property type="term" value="F:ATP binding"/>
    <property type="evidence" value="ECO:0007669"/>
    <property type="project" value="UniProtKB-KW"/>
</dbReference>
<sequence>MNGQELVSSSPRHLRTPSDTNHFVLTFENNRFASELFGQFDQNLKLLEQRLNIDARARGNSVVITGDIVTTNQARRTLDYLYEKLQKGGSVERSDVEGAIRMAVAADDQLSLPTMERKAKLTMAQVSTRKKTIIARTPTQDAYIRALERAELVFGVGPAGTGKTYLAVAHAAQLLERGAVEKIILSRPAVEAGERLGFLPGDMKEKVDPYLRPLYDALYDMIPADKVDRAITAGVIEIAPLAFMRGRTLANAAIILDEAQNTTSMQMKMFLTRLGENARMIVTGDPSQIDLPRGVKSGLVEALQLLNGVEGISIVRFTDTDVVRHPLVGRIVRAYDSTYAVAEDVSRQG</sequence>
<evidence type="ECO:0000256" key="3">
    <source>
        <dbReference type="ARBA" id="ARBA00022490"/>
    </source>
</evidence>
<dbReference type="PANTHER" id="PTHR30473:SF1">
    <property type="entry name" value="PHOH-LIKE PROTEIN"/>
    <property type="match status" value="1"/>
</dbReference>
<evidence type="ECO:0000313" key="9">
    <source>
        <dbReference type="Proteomes" id="UP000532162"/>
    </source>
</evidence>
<dbReference type="Pfam" id="PF02562">
    <property type="entry name" value="PhoH"/>
    <property type="match status" value="1"/>
</dbReference>
<dbReference type="Proteomes" id="UP000532162">
    <property type="component" value="Unassembled WGS sequence"/>
</dbReference>
<dbReference type="InterPro" id="IPR051451">
    <property type="entry name" value="PhoH2-like"/>
</dbReference>
<feature type="domain" description="PhoH-like protein" evidence="7">
    <location>
        <begin position="133"/>
        <end position="336"/>
    </location>
</feature>
<gene>
    <name evidence="8" type="ORF">HX900_07020</name>
</gene>
<evidence type="ECO:0000259" key="7">
    <source>
        <dbReference type="Pfam" id="PF02562"/>
    </source>
</evidence>
<comment type="similarity">
    <text evidence="2">Belongs to the PhoH family.</text>
</comment>
<protein>
    <recommendedName>
        <fullName evidence="6">PhoH-like protein</fullName>
    </recommendedName>
</protein>
<dbReference type="FunFam" id="3.40.50.300:FF:000013">
    <property type="entry name" value="PhoH family ATPase"/>
    <property type="match status" value="1"/>
</dbReference>
<evidence type="ECO:0000313" key="8">
    <source>
        <dbReference type="EMBL" id="NZD60866.1"/>
    </source>
</evidence>
<dbReference type="Gene3D" id="3.40.50.300">
    <property type="entry name" value="P-loop containing nucleotide triphosphate hydrolases"/>
    <property type="match status" value="1"/>
</dbReference>